<dbReference type="PROSITE" id="PS00842">
    <property type="entry name" value="XPG_2"/>
    <property type="match status" value="1"/>
</dbReference>
<feature type="region of interest" description="Disordered" evidence="13">
    <location>
        <begin position="436"/>
        <end position="467"/>
    </location>
</feature>
<dbReference type="GO" id="GO:0005634">
    <property type="term" value="C:nucleus"/>
    <property type="evidence" value="ECO:0007669"/>
    <property type="project" value="UniProtKB-SubCell"/>
</dbReference>
<dbReference type="GO" id="GO:0003697">
    <property type="term" value="F:single-stranded DNA binding"/>
    <property type="evidence" value="ECO:0007669"/>
    <property type="project" value="InterPro"/>
</dbReference>
<dbReference type="SMART" id="SM00279">
    <property type="entry name" value="HhH2"/>
    <property type="match status" value="1"/>
</dbReference>
<proteinExistence type="inferred from homology"/>
<keyword evidence="5" id="KW-0479">Metal-binding</keyword>
<keyword evidence="17" id="KW-1185">Reference proteome</keyword>
<keyword evidence="11" id="KW-0539">Nucleus</keyword>
<protein>
    <submittedName>
        <fullName evidence="16">Uncharacterized protein</fullName>
    </submittedName>
</protein>
<evidence type="ECO:0000256" key="2">
    <source>
        <dbReference type="ARBA" id="ARBA00004123"/>
    </source>
</evidence>
<feature type="region of interest" description="Disordered" evidence="13">
    <location>
        <begin position="960"/>
        <end position="1003"/>
    </location>
</feature>
<dbReference type="SMART" id="SM00485">
    <property type="entry name" value="XPGN"/>
    <property type="match status" value="1"/>
</dbReference>
<dbReference type="AlphaFoldDB" id="A0AAV8UNQ7"/>
<feature type="domain" description="XPG-I" evidence="14">
    <location>
        <begin position="704"/>
        <end position="773"/>
    </location>
</feature>
<dbReference type="CDD" id="cd09904">
    <property type="entry name" value="H3TH_XPG"/>
    <property type="match status" value="1"/>
</dbReference>
<dbReference type="InterPro" id="IPR006085">
    <property type="entry name" value="XPG_DNA_repair_N"/>
</dbReference>
<evidence type="ECO:0000259" key="15">
    <source>
        <dbReference type="SMART" id="SM00485"/>
    </source>
</evidence>
<dbReference type="PANTHER" id="PTHR16171">
    <property type="entry name" value="DNA REPAIR PROTEIN COMPLEMENTING XP-G CELLS-RELATED"/>
    <property type="match status" value="1"/>
</dbReference>
<dbReference type="GO" id="GO:0048256">
    <property type="term" value="F:flap endonuclease activity"/>
    <property type="evidence" value="ECO:0007669"/>
    <property type="project" value="UniProtKB-ARBA"/>
</dbReference>
<dbReference type="InterPro" id="IPR036279">
    <property type="entry name" value="5-3_exonuclease_C_sf"/>
</dbReference>
<dbReference type="InterPro" id="IPR029060">
    <property type="entry name" value="PIN-like_dom_sf"/>
</dbReference>
<dbReference type="SUPFAM" id="SSF88723">
    <property type="entry name" value="PIN domain-like"/>
    <property type="match status" value="1"/>
</dbReference>
<dbReference type="Proteomes" id="UP001157974">
    <property type="component" value="Unassembled WGS sequence"/>
</dbReference>
<accession>A0AAV8UNQ7</accession>
<feature type="region of interest" description="Disordered" evidence="13">
    <location>
        <begin position="494"/>
        <end position="634"/>
    </location>
</feature>
<feature type="compositionally biased region" description="Basic and acidic residues" evidence="13">
    <location>
        <begin position="982"/>
        <end position="995"/>
    </location>
</feature>
<organism evidence="16 17">
    <name type="scientific">Rhodosorus marinus</name>
    <dbReference type="NCBI Taxonomy" id="101924"/>
    <lineage>
        <taxon>Eukaryota</taxon>
        <taxon>Rhodophyta</taxon>
        <taxon>Stylonematophyceae</taxon>
        <taxon>Stylonematales</taxon>
        <taxon>Stylonemataceae</taxon>
        <taxon>Rhodosorus</taxon>
    </lineage>
</organism>
<sequence length="1003" mass="112961">MGVHGLWDLLSPVGRQLPLEVIRGQTMAVDASVWLTQFVRAMRDAEGMMLRNAHLLGFFRRCCKLLYHYIRPVFVFDGQAHPLKRKTLERRRSLHEKQTAKLKRVAERMVLNRLQARALDNRVEIAGKAGSSRKRARESLDEPEASNNLSQQEKSSQADDGSNPLAGKESPRSTDVDADLIYADMSDDDDLRELPGRLRVDTWRNDTQKLRAAHRERIVQVAESSPKDFSRAQISNFLRSTKQLQDIRQTRRKVSGMQGEEKRVASDSKRTFVFRKKDRADEDVLLSSSPDEQKSNQSARQEAEASIQWATSALRKNATGRESALPIFIIDEEVQRAAREGEKSTGSVDEMEWEVVDVETEKPKDPNGISVEQKEDEEIITLASPVEVKSRWPRLDGEIITLTSPEPVTTSGQHVPCDEFHSKAARALEGFLRGLAKSEREDRGQSNDKGDQGVYESDDIFKVESNGTLISREADPLLIDSAEYGVQEAILATLQTERISPGPRELDKYDGPSELAADDGKAPGDSAKPSLTEERIAGELESEGTPGNLSSRPHEDSKGNADLGKIRKGEAIPPNASAGRDGPSSAEGPVNGGLAAGAQDEKREPRDGDPLPDTGEEDEIRPIIESRSPDFSSPLDDTVALAEAALSASEWADLADDGNEEQIKAMRLRVNQEGEALQREVRARRAASHLVSDEMYAETRDMLRLFGIPYIEAPYEAEAQCAWLNEVGLVDGVVTEDSDAFLFGALNVYRNMFNKNKYVEGYEMKQVEEEMGMTRSKLIRLALLLGSDYTDGVRGVGIVNAAEILEAFPGPNGLEEFREWVDKKITLLDEEPSEEELATLEQSEAIRREFCWKHRNIRRNWEIREGFPNAQVVEAYEVPECDRLKAKFTWTKPDFEMLRRFCWEKFGWKQEKADELLNPLEKELERRERSPEHVQTRIDKFFEPERFALIRSQRLGKAIQGMAGPKNSSHLVADKRKKPKQKREGRENRSRRGDDEGNPFGLD</sequence>
<feature type="region of interest" description="Disordered" evidence="13">
    <location>
        <begin position="128"/>
        <end position="175"/>
    </location>
</feature>
<evidence type="ECO:0000256" key="3">
    <source>
        <dbReference type="ARBA" id="ARBA00005283"/>
    </source>
</evidence>
<evidence type="ECO:0000256" key="13">
    <source>
        <dbReference type="SAM" id="MobiDB-lite"/>
    </source>
</evidence>
<dbReference type="Pfam" id="PF00867">
    <property type="entry name" value="XPG_I"/>
    <property type="match status" value="1"/>
</dbReference>
<dbReference type="PROSITE" id="PS00841">
    <property type="entry name" value="XPG_1"/>
    <property type="match status" value="1"/>
</dbReference>
<keyword evidence="7" id="KW-0227">DNA damage</keyword>
<dbReference type="FunFam" id="1.10.150.20:FF:000030">
    <property type="entry name" value="Flap endonuclease GEN-like 1"/>
    <property type="match status" value="1"/>
</dbReference>
<keyword evidence="4" id="KW-0540">Nuclease</keyword>
<keyword evidence="9" id="KW-0460">Magnesium</keyword>
<evidence type="ECO:0000256" key="8">
    <source>
        <dbReference type="ARBA" id="ARBA00022801"/>
    </source>
</evidence>
<evidence type="ECO:0000259" key="14">
    <source>
        <dbReference type="SMART" id="SM00484"/>
    </source>
</evidence>
<dbReference type="Pfam" id="PF00752">
    <property type="entry name" value="XPG_N"/>
    <property type="match status" value="1"/>
</dbReference>
<dbReference type="InterPro" id="IPR006086">
    <property type="entry name" value="XPG-I_dom"/>
</dbReference>
<comment type="subcellular location">
    <subcellularLocation>
        <location evidence="2">Nucleus</location>
    </subcellularLocation>
</comment>
<dbReference type="Gene3D" id="1.10.150.20">
    <property type="entry name" value="5' to 3' exonuclease, C-terminal subdomain"/>
    <property type="match status" value="1"/>
</dbReference>
<evidence type="ECO:0000256" key="5">
    <source>
        <dbReference type="ARBA" id="ARBA00022723"/>
    </source>
</evidence>
<evidence type="ECO:0000256" key="7">
    <source>
        <dbReference type="ARBA" id="ARBA00022763"/>
    </source>
</evidence>
<name>A0AAV8UNQ7_9RHOD</name>
<evidence type="ECO:0000256" key="11">
    <source>
        <dbReference type="ARBA" id="ARBA00023242"/>
    </source>
</evidence>
<evidence type="ECO:0000256" key="1">
    <source>
        <dbReference type="ARBA" id="ARBA00001946"/>
    </source>
</evidence>
<feature type="region of interest" description="Disordered" evidence="13">
    <location>
        <begin position="247"/>
        <end position="268"/>
    </location>
</feature>
<reference evidence="16 17" key="1">
    <citation type="journal article" date="2023" name="Nat. Commun.">
        <title>Origin of minicircular mitochondrial genomes in red algae.</title>
        <authorList>
            <person name="Lee Y."/>
            <person name="Cho C.H."/>
            <person name="Lee Y.M."/>
            <person name="Park S.I."/>
            <person name="Yang J.H."/>
            <person name="West J.A."/>
            <person name="Bhattacharya D."/>
            <person name="Yoon H.S."/>
        </authorList>
    </citation>
    <scope>NUCLEOTIDE SEQUENCE [LARGE SCALE GENOMIC DNA]</scope>
    <source>
        <strain evidence="16 17">CCMP1338</strain>
        <tissue evidence="16">Whole cell</tissue>
    </source>
</reference>
<evidence type="ECO:0000256" key="12">
    <source>
        <dbReference type="ARBA" id="ARBA00038112"/>
    </source>
</evidence>
<evidence type="ECO:0000313" key="17">
    <source>
        <dbReference type="Proteomes" id="UP001157974"/>
    </source>
</evidence>
<feature type="compositionally biased region" description="Polar residues" evidence="13">
    <location>
        <begin position="145"/>
        <end position="160"/>
    </location>
</feature>
<evidence type="ECO:0000256" key="6">
    <source>
        <dbReference type="ARBA" id="ARBA00022759"/>
    </source>
</evidence>
<keyword evidence="8" id="KW-0378">Hydrolase</keyword>
<comment type="cofactor">
    <cofactor evidence="1">
        <name>Mg(2+)</name>
        <dbReference type="ChEBI" id="CHEBI:18420"/>
    </cofactor>
</comment>
<dbReference type="Gene3D" id="3.40.50.1010">
    <property type="entry name" value="5'-nuclease"/>
    <property type="match status" value="2"/>
</dbReference>
<feature type="region of interest" description="Disordered" evidence="13">
    <location>
        <begin position="283"/>
        <end position="304"/>
    </location>
</feature>
<feature type="compositionally biased region" description="Basic and acidic residues" evidence="13">
    <location>
        <begin position="599"/>
        <end position="609"/>
    </location>
</feature>
<evidence type="ECO:0000256" key="9">
    <source>
        <dbReference type="ARBA" id="ARBA00022842"/>
    </source>
</evidence>
<comment type="similarity">
    <text evidence="3">Belongs to the XPG/RAD2 endonuclease family. XPG subfamily.</text>
</comment>
<dbReference type="InterPro" id="IPR008918">
    <property type="entry name" value="HhH2"/>
</dbReference>
<comment type="similarity">
    <text evidence="12">Belongs to the XPG/RAD2 endonuclease family. GEN subfamily.</text>
</comment>
<dbReference type="InterPro" id="IPR019974">
    <property type="entry name" value="XPG_CS"/>
</dbReference>
<evidence type="ECO:0000256" key="4">
    <source>
        <dbReference type="ARBA" id="ARBA00022722"/>
    </source>
</evidence>
<dbReference type="PANTHER" id="PTHR16171:SF7">
    <property type="entry name" value="DNA REPAIR PROTEIN RAD2"/>
    <property type="match status" value="1"/>
</dbReference>
<keyword evidence="6" id="KW-0255">Endonuclease</keyword>
<dbReference type="InterPro" id="IPR006084">
    <property type="entry name" value="XPG/Rad2"/>
</dbReference>
<dbReference type="PRINTS" id="PR00853">
    <property type="entry name" value="XPGRADSUPER"/>
</dbReference>
<feature type="compositionally biased region" description="Basic and acidic residues" evidence="13">
    <location>
        <begin position="259"/>
        <end position="268"/>
    </location>
</feature>
<dbReference type="EMBL" id="JAMWBK010000006">
    <property type="protein sequence ID" value="KAJ8904128.1"/>
    <property type="molecule type" value="Genomic_DNA"/>
</dbReference>
<dbReference type="SUPFAM" id="SSF47807">
    <property type="entry name" value="5' to 3' exonuclease, C-terminal subdomain"/>
    <property type="match status" value="1"/>
</dbReference>
<feature type="compositionally biased region" description="Basic and acidic residues" evidence="13">
    <location>
        <begin position="436"/>
        <end position="451"/>
    </location>
</feature>
<dbReference type="SMART" id="SM00484">
    <property type="entry name" value="XPGI"/>
    <property type="match status" value="1"/>
</dbReference>
<dbReference type="PRINTS" id="PR00066">
    <property type="entry name" value="XRODRMPGMNTG"/>
</dbReference>
<comment type="caution">
    <text evidence="16">The sequence shown here is derived from an EMBL/GenBank/DDBJ whole genome shotgun (WGS) entry which is preliminary data.</text>
</comment>
<dbReference type="GO" id="GO:0046872">
    <property type="term" value="F:metal ion binding"/>
    <property type="evidence" value="ECO:0007669"/>
    <property type="project" value="UniProtKB-KW"/>
</dbReference>
<gene>
    <name evidence="16" type="ORF">NDN08_000655</name>
</gene>
<feature type="compositionally biased region" description="Polar residues" evidence="13">
    <location>
        <begin position="286"/>
        <end position="300"/>
    </location>
</feature>
<feature type="compositionally biased region" description="Basic and acidic residues" evidence="13">
    <location>
        <begin position="552"/>
        <end position="570"/>
    </location>
</feature>
<evidence type="ECO:0000313" key="16">
    <source>
        <dbReference type="EMBL" id="KAJ8904128.1"/>
    </source>
</evidence>
<dbReference type="InterPro" id="IPR001044">
    <property type="entry name" value="XPG/Rad2_eukaryotes"/>
</dbReference>
<dbReference type="CDD" id="cd09868">
    <property type="entry name" value="PIN_XPG_RAD2"/>
    <property type="match status" value="2"/>
</dbReference>
<feature type="domain" description="XPG N-terminal" evidence="15">
    <location>
        <begin position="1"/>
        <end position="98"/>
    </location>
</feature>
<evidence type="ECO:0000256" key="10">
    <source>
        <dbReference type="ARBA" id="ARBA00023204"/>
    </source>
</evidence>
<keyword evidence="10" id="KW-0234">DNA repair</keyword>
<dbReference type="GO" id="GO:0006289">
    <property type="term" value="P:nucleotide-excision repair"/>
    <property type="evidence" value="ECO:0007669"/>
    <property type="project" value="InterPro"/>
</dbReference>